<feature type="region of interest" description="Disordered" evidence="1">
    <location>
        <begin position="135"/>
        <end position="210"/>
    </location>
</feature>
<gene>
    <name evidence="2" type="ORF">BDN70DRAFT_884917</name>
</gene>
<evidence type="ECO:0000256" key="1">
    <source>
        <dbReference type="SAM" id="MobiDB-lite"/>
    </source>
</evidence>
<name>A0A9P5YSF7_9AGAR</name>
<feature type="compositionally biased region" description="Polar residues" evidence="1">
    <location>
        <begin position="33"/>
        <end position="53"/>
    </location>
</feature>
<dbReference type="Proteomes" id="UP000807469">
    <property type="component" value="Unassembled WGS sequence"/>
</dbReference>
<reference evidence="2" key="1">
    <citation type="submission" date="2020-11" db="EMBL/GenBank/DDBJ databases">
        <authorList>
            <consortium name="DOE Joint Genome Institute"/>
            <person name="Ahrendt S."/>
            <person name="Riley R."/>
            <person name="Andreopoulos W."/>
            <person name="Labutti K."/>
            <person name="Pangilinan J."/>
            <person name="Ruiz-Duenas F.J."/>
            <person name="Barrasa J.M."/>
            <person name="Sanchez-Garcia M."/>
            <person name="Camarero S."/>
            <person name="Miyauchi S."/>
            <person name="Serrano A."/>
            <person name="Linde D."/>
            <person name="Babiker R."/>
            <person name="Drula E."/>
            <person name="Ayuso-Fernandez I."/>
            <person name="Pacheco R."/>
            <person name="Padilla G."/>
            <person name="Ferreira P."/>
            <person name="Barriuso J."/>
            <person name="Kellner H."/>
            <person name="Castanera R."/>
            <person name="Alfaro M."/>
            <person name="Ramirez L."/>
            <person name="Pisabarro A.G."/>
            <person name="Kuo A."/>
            <person name="Tritt A."/>
            <person name="Lipzen A."/>
            <person name="He G."/>
            <person name="Yan M."/>
            <person name="Ng V."/>
            <person name="Cullen D."/>
            <person name="Martin F."/>
            <person name="Rosso M.-N."/>
            <person name="Henrissat B."/>
            <person name="Hibbett D."/>
            <person name="Martinez A.T."/>
            <person name="Grigoriev I.V."/>
        </authorList>
    </citation>
    <scope>NUCLEOTIDE SEQUENCE</scope>
    <source>
        <strain evidence="2">CIRM-BRFM 674</strain>
    </source>
</reference>
<dbReference type="AlphaFoldDB" id="A0A9P5YSF7"/>
<dbReference type="OrthoDB" id="3355886at2759"/>
<sequence>MSFSKHAASAVRASKKPIGARGFRSPFAVLGSSPLSNPNAAAKNSMTSSQDSILSQYEKHYEHPHEPILSGSGYRTYVVSEPDHTSRHYQVPAGAYPTSAPYTNFAATPAPNTEGVQYSSTSAELLAHGFTTRAAPQHRGGVGESSAIRHASAPGEMGARGGSYGGKNMMDKSGTTEGTGNLGERNPQPDGNVAESFSKAGLDGAWKLRK</sequence>
<protein>
    <submittedName>
        <fullName evidence="2">Uncharacterized protein</fullName>
    </submittedName>
</protein>
<proteinExistence type="predicted"/>
<organism evidence="2 3">
    <name type="scientific">Pholiota conissans</name>
    <dbReference type="NCBI Taxonomy" id="109636"/>
    <lineage>
        <taxon>Eukaryota</taxon>
        <taxon>Fungi</taxon>
        <taxon>Dikarya</taxon>
        <taxon>Basidiomycota</taxon>
        <taxon>Agaricomycotina</taxon>
        <taxon>Agaricomycetes</taxon>
        <taxon>Agaricomycetidae</taxon>
        <taxon>Agaricales</taxon>
        <taxon>Agaricineae</taxon>
        <taxon>Strophariaceae</taxon>
        <taxon>Pholiota</taxon>
    </lineage>
</organism>
<evidence type="ECO:0000313" key="2">
    <source>
        <dbReference type="EMBL" id="KAF9474311.1"/>
    </source>
</evidence>
<evidence type="ECO:0000313" key="3">
    <source>
        <dbReference type="Proteomes" id="UP000807469"/>
    </source>
</evidence>
<dbReference type="EMBL" id="MU155385">
    <property type="protein sequence ID" value="KAF9474311.1"/>
    <property type="molecule type" value="Genomic_DNA"/>
</dbReference>
<comment type="caution">
    <text evidence="2">The sequence shown here is derived from an EMBL/GenBank/DDBJ whole genome shotgun (WGS) entry which is preliminary data.</text>
</comment>
<accession>A0A9P5YSF7</accession>
<feature type="region of interest" description="Disordered" evidence="1">
    <location>
        <begin position="32"/>
        <end position="53"/>
    </location>
</feature>
<keyword evidence="3" id="KW-1185">Reference proteome</keyword>